<feature type="binding site" evidence="4">
    <location>
        <begin position="275"/>
        <end position="277"/>
    </location>
    <ligand>
        <name>acetyl-CoA</name>
        <dbReference type="ChEBI" id="CHEBI:57288"/>
        <label>2</label>
    </ligand>
</feature>
<feature type="binding site" evidence="4">
    <location>
        <position position="271"/>
    </location>
    <ligand>
        <name>1D-myo-inositol 2-(L-cysteinylamino)-2-deoxy-alpha-D-glucopyranoside</name>
        <dbReference type="ChEBI" id="CHEBI:58887"/>
    </ligand>
</feature>
<comment type="caution">
    <text evidence="4">Lacks conserved residue(s) required for the propagation of feature annotation.</text>
</comment>
<feature type="binding site" evidence="4">
    <location>
        <position position="309"/>
    </location>
    <ligand>
        <name>1D-myo-inositol 2-(L-cysteinylamino)-2-deoxy-alpha-D-glucopyranoside</name>
        <dbReference type="ChEBI" id="CHEBI:58887"/>
    </ligand>
</feature>
<dbReference type="Gene3D" id="3.40.630.30">
    <property type="match status" value="1"/>
</dbReference>
<comment type="subunit">
    <text evidence="4">Monomer.</text>
</comment>
<dbReference type="InterPro" id="IPR050276">
    <property type="entry name" value="MshD_Acetyltransferase"/>
</dbReference>
<evidence type="ECO:0000256" key="1">
    <source>
        <dbReference type="ARBA" id="ARBA00022679"/>
    </source>
</evidence>
<dbReference type="PIRSF" id="PIRSF021524">
    <property type="entry name" value="MSH_acetyltransferase"/>
    <property type="match status" value="1"/>
</dbReference>
<dbReference type="Proteomes" id="UP001430172">
    <property type="component" value="Unassembled WGS sequence"/>
</dbReference>
<evidence type="ECO:0000313" key="7">
    <source>
        <dbReference type="EMBL" id="MBM6401529.1"/>
    </source>
</evidence>
<dbReference type="PANTHER" id="PTHR43617">
    <property type="entry name" value="L-AMINO ACID N-ACETYLTRANSFERASE"/>
    <property type="match status" value="1"/>
</dbReference>
<feature type="binding site" evidence="4">
    <location>
        <position position="36"/>
    </location>
    <ligand>
        <name>1D-myo-inositol 2-(L-cysteinylamino)-2-deoxy-alpha-D-glucopyranoside</name>
        <dbReference type="ChEBI" id="CHEBI:58887"/>
    </ligand>
</feature>
<comment type="caution">
    <text evidence="7">The sequence shown here is derived from an EMBL/GenBank/DDBJ whole genome shotgun (WGS) entry which is preliminary data.</text>
</comment>
<dbReference type="CDD" id="cd04301">
    <property type="entry name" value="NAT_SF"/>
    <property type="match status" value="1"/>
</dbReference>
<dbReference type="SUPFAM" id="SSF55729">
    <property type="entry name" value="Acyl-CoA N-acyltransferases (Nat)"/>
    <property type="match status" value="1"/>
</dbReference>
<gene>
    <name evidence="4 7" type="primary">mshD</name>
    <name evidence="7" type="ORF">JQN70_14105</name>
</gene>
<keyword evidence="8" id="KW-1185">Reference proteome</keyword>
<evidence type="ECO:0000256" key="4">
    <source>
        <dbReference type="HAMAP-Rule" id="MF_01698"/>
    </source>
</evidence>
<evidence type="ECO:0000256" key="2">
    <source>
        <dbReference type="ARBA" id="ARBA00022737"/>
    </source>
</evidence>
<feature type="region of interest" description="Disordered" evidence="5">
    <location>
        <begin position="220"/>
        <end position="267"/>
    </location>
</feature>
<keyword evidence="3 4" id="KW-0012">Acyltransferase</keyword>
<dbReference type="GO" id="GO:0035447">
    <property type="term" value="F:mycothiol synthase activity"/>
    <property type="evidence" value="ECO:0007669"/>
    <property type="project" value="UniProtKB-EC"/>
</dbReference>
<sequence length="341" mass="35621">MPVTERLEAVDDATAHEARELWDRAEAADGVGAVSEAFRMALGAARAGVVHLLRRDDAGQLVGYAQVASAGTSDAVAELVVDPAARRAGHGRALLDAALAEGTRSVWAHGDLDAARSLAATAGLARTRELFRMARPLTSADANDPVLPQGYSVRAFEPGRDDEDWVRLNAAAFASHPEQGRLTVEDLHERMSQPWFDASGFLLVEREGRVVAFHWTKVEPGSSSGRAHGAGTDEVRHGTGRGPGSGPNAVRSGTGAPPGSGPNAVRSGTGEVYVVGVDPAEQGHGLGGPLTALGLAHLARQGLAEVELYVDGDNTAARRTYARLGFEDAAVDVQYTAPPPP</sequence>
<name>A0ABS2CR39_9MICO</name>
<feature type="binding site" evidence="4">
    <location>
        <position position="217"/>
    </location>
    <ligand>
        <name>1D-myo-inositol 2-(L-cysteinylamino)-2-deoxy-alpha-D-glucopyranoside</name>
        <dbReference type="ChEBI" id="CHEBI:58887"/>
    </ligand>
</feature>
<dbReference type="Pfam" id="PF13508">
    <property type="entry name" value="Acetyltransf_7"/>
    <property type="match status" value="1"/>
</dbReference>
<feature type="binding site" evidence="4">
    <location>
        <begin position="79"/>
        <end position="81"/>
    </location>
    <ligand>
        <name>acetyl-CoA</name>
        <dbReference type="ChEBI" id="CHEBI:57288"/>
        <label>1</label>
    </ligand>
</feature>
<feature type="domain" description="N-acetyltransferase" evidence="6">
    <location>
        <begin position="151"/>
        <end position="341"/>
    </location>
</feature>
<evidence type="ECO:0000259" key="6">
    <source>
        <dbReference type="PROSITE" id="PS51186"/>
    </source>
</evidence>
<dbReference type="InterPro" id="IPR016181">
    <property type="entry name" value="Acyl_CoA_acyltransferase"/>
</dbReference>
<dbReference type="NCBIfam" id="TIGR03448">
    <property type="entry name" value="mycothiol_MshD"/>
    <property type="match status" value="1"/>
</dbReference>
<comment type="catalytic activity">
    <reaction evidence="4">
        <text>1D-myo-inositol 2-(L-cysteinylamino)-2-deoxy-alpha-D-glucopyranoside + acetyl-CoA = mycothiol + CoA + H(+)</text>
        <dbReference type="Rhea" id="RHEA:26172"/>
        <dbReference type="ChEBI" id="CHEBI:15378"/>
        <dbReference type="ChEBI" id="CHEBI:16768"/>
        <dbReference type="ChEBI" id="CHEBI:57287"/>
        <dbReference type="ChEBI" id="CHEBI:57288"/>
        <dbReference type="ChEBI" id="CHEBI:58887"/>
        <dbReference type="EC" id="2.3.1.189"/>
    </reaction>
</comment>
<dbReference type="RefSeq" id="WP_204131992.1">
    <property type="nucleotide sequence ID" value="NZ_JAFDVD010000015.1"/>
</dbReference>
<feature type="binding site" evidence="4">
    <location>
        <position position="178"/>
    </location>
    <ligand>
        <name>1D-myo-inositol 2-(L-cysteinylamino)-2-deoxy-alpha-D-glucopyranoside</name>
        <dbReference type="ChEBI" id="CHEBI:58887"/>
    </ligand>
</feature>
<dbReference type="EMBL" id="JAFDVD010000015">
    <property type="protein sequence ID" value="MBM6401529.1"/>
    <property type="molecule type" value="Genomic_DNA"/>
</dbReference>
<dbReference type="HAMAP" id="MF_01698">
    <property type="entry name" value="MshD"/>
    <property type="match status" value="1"/>
</dbReference>
<accession>A0ABS2CR39</accession>
<evidence type="ECO:0000256" key="3">
    <source>
        <dbReference type="ARBA" id="ARBA00023315"/>
    </source>
</evidence>
<dbReference type="InterPro" id="IPR017813">
    <property type="entry name" value="Mycothiol_AcTrfase"/>
</dbReference>
<proteinExistence type="inferred from homology"/>
<dbReference type="Pfam" id="PF00583">
    <property type="entry name" value="Acetyltransf_1"/>
    <property type="match status" value="1"/>
</dbReference>
<feature type="domain" description="N-acetyltransferase" evidence="6">
    <location>
        <begin position="5"/>
        <end position="138"/>
    </location>
</feature>
<dbReference type="PROSITE" id="PS51186">
    <property type="entry name" value="GNAT"/>
    <property type="match status" value="2"/>
</dbReference>
<feature type="binding site" evidence="4">
    <location>
        <begin position="314"/>
        <end position="319"/>
    </location>
    <ligand>
        <name>acetyl-CoA</name>
        <dbReference type="ChEBI" id="CHEBI:57288"/>
        <label>2</label>
    </ligand>
</feature>
<dbReference type="InterPro" id="IPR000182">
    <property type="entry name" value="GNAT_dom"/>
</dbReference>
<evidence type="ECO:0000313" key="8">
    <source>
        <dbReference type="Proteomes" id="UP001430172"/>
    </source>
</evidence>
<organism evidence="7 8">
    <name type="scientific">Phycicoccus sonneratiae</name>
    <dbReference type="NCBI Taxonomy" id="2807628"/>
    <lineage>
        <taxon>Bacteria</taxon>
        <taxon>Bacillati</taxon>
        <taxon>Actinomycetota</taxon>
        <taxon>Actinomycetes</taxon>
        <taxon>Micrococcales</taxon>
        <taxon>Intrasporangiaceae</taxon>
        <taxon>Phycicoccus</taxon>
    </lineage>
</organism>
<evidence type="ECO:0000256" key="5">
    <source>
        <dbReference type="SAM" id="MobiDB-lite"/>
    </source>
</evidence>
<keyword evidence="1 4" id="KW-0808">Transferase</keyword>
<dbReference type="PANTHER" id="PTHR43617:SF31">
    <property type="entry name" value="MYCOTHIOL ACETYLTRANSFERASE"/>
    <property type="match status" value="1"/>
</dbReference>
<comment type="function">
    <text evidence="4">Catalyzes the transfer of acetyl from acetyl-CoA to desacetylmycothiol (Cys-GlcN-Ins) to form mycothiol.</text>
</comment>
<comment type="similarity">
    <text evidence="4">Belongs to the acetyltransferase family. MshD subfamily.</text>
</comment>
<keyword evidence="2 4" id="KW-0677">Repeat</keyword>
<protein>
    <recommendedName>
        <fullName evidence="4">Mycothiol acetyltransferase</fullName>
        <shortName evidence="4">MSH acetyltransferase</shortName>
        <ecNumber evidence="4">2.3.1.189</ecNumber>
    </recommendedName>
    <alternativeName>
        <fullName evidence="4">Mycothiol synthase</fullName>
    </alternativeName>
</protein>
<dbReference type="EC" id="2.3.1.189" evidence="4"/>
<reference evidence="7" key="1">
    <citation type="submission" date="2021-02" db="EMBL/GenBank/DDBJ databases">
        <title>Phycicoccus sp. MQZ13P-5T, whole genome shotgun sequence.</title>
        <authorList>
            <person name="Tuo L."/>
        </authorList>
    </citation>
    <scope>NUCLEOTIDE SEQUENCE</scope>
    <source>
        <strain evidence="7">MQZ13P-5</strain>
    </source>
</reference>